<feature type="transmembrane region" description="Helical" evidence="8">
    <location>
        <begin position="43"/>
        <end position="64"/>
    </location>
</feature>
<evidence type="ECO:0000256" key="4">
    <source>
        <dbReference type="ARBA" id="ARBA00022967"/>
    </source>
</evidence>
<dbReference type="PRINTS" id="PR01435">
    <property type="entry name" value="NPOXDRDTASE5"/>
</dbReference>
<evidence type="ECO:0000259" key="9">
    <source>
        <dbReference type="Pfam" id="PF00361"/>
    </source>
</evidence>
<dbReference type="InterPro" id="IPR018393">
    <property type="entry name" value="NADHpl_OxRdtase_5_subgr"/>
</dbReference>
<feature type="transmembrane region" description="Helical" evidence="8">
    <location>
        <begin position="93"/>
        <end position="111"/>
    </location>
</feature>
<dbReference type="InterPro" id="IPR001516">
    <property type="entry name" value="Proton_antipo_N"/>
</dbReference>
<dbReference type="PANTHER" id="PTHR42829">
    <property type="entry name" value="NADH-UBIQUINONE OXIDOREDUCTASE CHAIN 5"/>
    <property type="match status" value="1"/>
</dbReference>
<dbReference type="GO" id="GO:0008137">
    <property type="term" value="F:NADH dehydrogenase (ubiquinone) activity"/>
    <property type="evidence" value="ECO:0007669"/>
    <property type="project" value="InterPro"/>
</dbReference>
<feature type="transmembrane region" description="Helical" evidence="8">
    <location>
        <begin position="328"/>
        <end position="349"/>
    </location>
</feature>
<dbReference type="GO" id="GO:0016020">
    <property type="term" value="C:membrane"/>
    <property type="evidence" value="ECO:0007669"/>
    <property type="project" value="UniProtKB-SubCell"/>
</dbReference>
<evidence type="ECO:0000256" key="7">
    <source>
        <dbReference type="ARBA" id="ARBA00023136"/>
    </source>
</evidence>
<evidence type="ECO:0000256" key="6">
    <source>
        <dbReference type="ARBA" id="ARBA00023027"/>
    </source>
</evidence>
<comment type="subcellular location">
    <subcellularLocation>
        <location evidence="1">Membrane</location>
        <topology evidence="1">Multi-pass membrane protein</topology>
    </subcellularLocation>
</comment>
<dbReference type="Pfam" id="PF00662">
    <property type="entry name" value="Proton_antipo_N"/>
    <property type="match status" value="1"/>
</dbReference>
<feature type="transmembrane region" description="Helical" evidence="8">
    <location>
        <begin position="179"/>
        <end position="201"/>
    </location>
</feature>
<evidence type="ECO:0000256" key="3">
    <source>
        <dbReference type="ARBA" id="ARBA00022692"/>
    </source>
</evidence>
<evidence type="ECO:0000259" key="10">
    <source>
        <dbReference type="Pfam" id="PF00662"/>
    </source>
</evidence>
<evidence type="ECO:0000256" key="1">
    <source>
        <dbReference type="ARBA" id="ARBA00004141"/>
    </source>
</evidence>
<dbReference type="NCBIfam" id="TIGR01974">
    <property type="entry name" value="NDH_I_L"/>
    <property type="match status" value="1"/>
</dbReference>
<dbReference type="NCBIfam" id="NF005141">
    <property type="entry name" value="PRK06590.1"/>
    <property type="match status" value="1"/>
</dbReference>
<dbReference type="Gene3D" id="1.20.5.2700">
    <property type="match status" value="1"/>
</dbReference>
<feature type="transmembrane region" description="Helical" evidence="8">
    <location>
        <begin position="221"/>
        <end position="240"/>
    </location>
</feature>
<dbReference type="Pfam" id="PF00361">
    <property type="entry name" value="Proton_antipo_M"/>
    <property type="match status" value="1"/>
</dbReference>
<dbReference type="PRINTS" id="PR01434">
    <property type="entry name" value="NADHDHGNASE5"/>
</dbReference>
<feature type="transmembrane region" description="Helical" evidence="8">
    <location>
        <begin position="430"/>
        <end position="452"/>
    </location>
</feature>
<dbReference type="AlphaFoldDB" id="A0A024B4N9"/>
<dbReference type="GO" id="GO:0015990">
    <property type="term" value="P:electron transport coupled proton transport"/>
    <property type="evidence" value="ECO:0007669"/>
    <property type="project" value="TreeGrafter"/>
</dbReference>
<feature type="transmembrane region" description="Helical" evidence="8">
    <location>
        <begin position="618"/>
        <end position="641"/>
    </location>
</feature>
<keyword evidence="3 8" id="KW-0812">Transmembrane</keyword>
<dbReference type="EMBL" id="KJ461680">
    <property type="protein sequence ID" value="AHZ11048.1"/>
    <property type="molecule type" value="Genomic_DNA"/>
</dbReference>
<dbReference type="RefSeq" id="YP_009033665.1">
    <property type="nucleotide sequence ID" value="NC_024167.1"/>
</dbReference>
<evidence type="ECO:0000256" key="2">
    <source>
        <dbReference type="ARBA" id="ARBA00008200"/>
    </source>
</evidence>
<dbReference type="RefSeq" id="YP_009033657.1">
    <property type="nucleotide sequence ID" value="NC_024167.1"/>
</dbReference>
<keyword evidence="4" id="KW-1278">Translocase</keyword>
<feature type="transmembrane region" description="Helical" evidence="8">
    <location>
        <begin position="355"/>
        <end position="374"/>
    </location>
</feature>
<dbReference type="GeneID" id="19523833"/>
<name>A0A024B4N9_KLEFL</name>
<feature type="transmembrane region" description="Helical" evidence="8">
    <location>
        <begin position="479"/>
        <end position="498"/>
    </location>
</feature>
<dbReference type="GO" id="GO:0003954">
    <property type="term" value="F:NADH dehydrogenase activity"/>
    <property type="evidence" value="ECO:0007669"/>
    <property type="project" value="TreeGrafter"/>
</dbReference>
<accession>A0A024B4N9</accession>
<feature type="transmembrane region" description="Helical" evidence="8">
    <location>
        <begin position="294"/>
        <end position="316"/>
    </location>
</feature>
<feature type="transmembrane region" description="Helical" evidence="8">
    <location>
        <begin position="148"/>
        <end position="167"/>
    </location>
</feature>
<sequence length="642" mass="69861">MNEWLYESAWLVPILPYFASLVAGGGLLVLRKATRSLRGWHRTYLMGSLAASMILSFLLVQAQLGGSGPYRWAMDWIVSGHLRLQMGYLVDPLSSMMLVLITTVGLVVMLYSHKYMAYDQGYVRFFVYLSLFTASMLGLVLSPNLVQVYVFWELVGMCSYLLIGFWPNRLGAAKACQKAFVTNRIGDFGLLLGILGLYWATGSLEFGEIAERLARLLASQALGLFFPTLCCLLLLLGPLAKSAQIPLHVWLPDAMEGPTPISALIHAATMVAAGVFLIARMCPIFQQLGAVMETMAWAGALTSLLGASIALTQTDLKKGLAYSTMSQLGYMVMAMGIGSYEAGLFHLVTHAYSKALLFLGAGSVIHGMEPLVGWDPAKSQNMLLMGGLRRFMPITGTTFLLGTLSICGFPPLACFWSKDAILAGAWAAHPILWAIAWATAGMTGLYMLRIYLLTFEGRFRGGSLLSYRSHQRAKPQEDGGMTTCLLILALPTVAIGWMNTPWFHLGPGPSPSLIAFSSMAVSSVGIALLGGCLAFLAYQRATLGLSGLSYQWPQLHRASYNRWHIDEIYDRSWVRTNQIIAERASALDSWWIDGVANGAGLIGLVSGQANRAWQGGNLTYYALSMTIGIVSLLAIVTFSTLA</sequence>
<dbReference type="InterPro" id="IPR003945">
    <property type="entry name" value="NU5C-like"/>
</dbReference>
<feature type="domain" description="NADH:quinone oxidoreductase/Mrp antiporter transmembrane" evidence="9">
    <location>
        <begin position="142"/>
        <end position="441"/>
    </location>
</feature>
<feature type="transmembrane region" description="Helical" evidence="8">
    <location>
        <begin position="12"/>
        <end position="31"/>
    </location>
</feature>
<proteinExistence type="inferred from homology"/>
<feature type="transmembrane region" description="Helical" evidence="8">
    <location>
        <begin position="394"/>
        <end position="418"/>
    </location>
</feature>
<dbReference type="GeneID" id="19523849"/>
<keyword evidence="11" id="KW-0150">Chloroplast</keyword>
<feature type="transmembrane region" description="Helical" evidence="8">
    <location>
        <begin position="261"/>
        <end position="279"/>
    </location>
</feature>
<organism evidence="11">
    <name type="scientific">Klebsormidium flaccidum</name>
    <name type="common">Filamentous green alga</name>
    <name type="synonym">Ulothrix flaccida</name>
    <dbReference type="NCBI Taxonomy" id="3175"/>
    <lineage>
        <taxon>Eukaryota</taxon>
        <taxon>Viridiplantae</taxon>
        <taxon>Streptophyta</taxon>
        <taxon>Klebsormidiophyceae</taxon>
        <taxon>Klebsormidiales</taxon>
        <taxon>Klebsormidiaceae</taxon>
        <taxon>Klebsormidium</taxon>
    </lineage>
</organism>
<evidence type="ECO:0000256" key="5">
    <source>
        <dbReference type="ARBA" id="ARBA00022989"/>
    </source>
</evidence>
<keyword evidence="5 8" id="KW-1133">Transmembrane helix</keyword>
<evidence type="ECO:0000313" key="11">
    <source>
        <dbReference type="EMBL" id="AHZ11048.1"/>
    </source>
</evidence>
<protein>
    <submittedName>
        <fullName evidence="11">Subunit 5 of NADH-plastoquinone oxidoreductase</fullName>
    </submittedName>
</protein>
<dbReference type="EMBL" id="KJ461680">
    <property type="protein sequence ID" value="AHZ11040.1"/>
    <property type="molecule type" value="Genomic_DNA"/>
</dbReference>
<dbReference type="InterPro" id="IPR001750">
    <property type="entry name" value="ND/Mrp_TM"/>
</dbReference>
<evidence type="ECO:0000256" key="8">
    <source>
        <dbReference type="SAM" id="Phobius"/>
    </source>
</evidence>
<gene>
    <name evidence="11" type="primary">ndhF</name>
</gene>
<feature type="transmembrane region" description="Helical" evidence="8">
    <location>
        <begin position="123"/>
        <end position="142"/>
    </location>
</feature>
<dbReference type="PANTHER" id="PTHR42829:SF2">
    <property type="entry name" value="NADH-UBIQUINONE OXIDOREDUCTASE CHAIN 5"/>
    <property type="match status" value="1"/>
</dbReference>
<keyword evidence="7 8" id="KW-0472">Membrane</keyword>
<keyword evidence="6" id="KW-0520">NAD</keyword>
<comment type="similarity">
    <text evidence="2">Belongs to the complex I subunit 5 family.</text>
</comment>
<geneLocation type="chloroplast" evidence="11"/>
<reference evidence="11" key="1">
    <citation type="journal article" date="2014" name="Genome Biol. Evol.">
        <title>Analyses of charophyte chloroplast genomes help characterize the ancestral chloroplast genome of land plants.</title>
        <authorList>
            <person name="Civan P."/>
            <person name="Foster P.G."/>
            <person name="Embley M.T."/>
            <person name="Seneca A."/>
            <person name="Cox C.J."/>
        </authorList>
    </citation>
    <scope>NUCLEOTIDE SEQUENCE</scope>
</reference>
<keyword evidence="11" id="KW-0934">Plastid</keyword>
<feature type="domain" description="NADH-Ubiquinone oxidoreductase (complex I) chain 5 N-terminal" evidence="10">
    <location>
        <begin position="76"/>
        <end position="126"/>
    </location>
</feature>
<feature type="transmembrane region" description="Helical" evidence="8">
    <location>
        <begin position="513"/>
        <end position="538"/>
    </location>
</feature>
<dbReference type="GO" id="GO:0042773">
    <property type="term" value="P:ATP synthesis coupled electron transport"/>
    <property type="evidence" value="ECO:0007669"/>
    <property type="project" value="InterPro"/>
</dbReference>